<evidence type="ECO:0000256" key="2">
    <source>
        <dbReference type="ARBA" id="ARBA00022679"/>
    </source>
</evidence>
<comment type="function">
    <text evidence="8">Transfers a GMP moiety from GTP to Mo-molybdopterin (Mo-MPT) cofactor (Moco or molybdenum cofactor) to form Mo-molybdopterin guanine dinucleotide (Mo-MGD) cofactor.</text>
</comment>
<feature type="binding site" evidence="8">
    <location>
        <position position="101"/>
    </location>
    <ligand>
        <name>GTP</name>
        <dbReference type="ChEBI" id="CHEBI:37565"/>
    </ligand>
</feature>
<keyword evidence="7 8" id="KW-0501">Molybdenum cofactor biosynthesis</keyword>
<dbReference type="STRING" id="488535.SAMN04487963_0999"/>
<dbReference type="GO" id="GO:0046872">
    <property type="term" value="F:metal ion binding"/>
    <property type="evidence" value="ECO:0007669"/>
    <property type="project" value="UniProtKB-KW"/>
</dbReference>
<dbReference type="GO" id="GO:0005525">
    <property type="term" value="F:GTP binding"/>
    <property type="evidence" value="ECO:0007669"/>
    <property type="project" value="UniProtKB-UniRule"/>
</dbReference>
<evidence type="ECO:0000259" key="9">
    <source>
        <dbReference type="Pfam" id="PF12804"/>
    </source>
</evidence>
<dbReference type="GO" id="GO:0006777">
    <property type="term" value="P:Mo-molybdopterin cofactor biosynthetic process"/>
    <property type="evidence" value="ECO:0007669"/>
    <property type="project" value="UniProtKB-KW"/>
</dbReference>
<dbReference type="Proteomes" id="UP000198519">
    <property type="component" value="Unassembled WGS sequence"/>
</dbReference>
<dbReference type="RefSeq" id="WP_092020749.1">
    <property type="nucleotide sequence ID" value="NZ_FOUE01000001.1"/>
</dbReference>
<proteinExistence type="inferred from homology"/>
<comment type="cofactor">
    <cofactor evidence="8">
        <name>Mg(2+)</name>
        <dbReference type="ChEBI" id="CHEBI:18420"/>
    </cofactor>
</comment>
<dbReference type="InterPro" id="IPR025877">
    <property type="entry name" value="MobA-like_NTP_Trfase"/>
</dbReference>
<dbReference type="Gene3D" id="3.90.550.10">
    <property type="entry name" value="Spore Coat Polysaccharide Biosynthesis Protein SpsA, Chain A"/>
    <property type="match status" value="1"/>
</dbReference>
<evidence type="ECO:0000256" key="7">
    <source>
        <dbReference type="ARBA" id="ARBA00023150"/>
    </source>
</evidence>
<dbReference type="PANTHER" id="PTHR19136:SF81">
    <property type="entry name" value="MOLYBDENUM COFACTOR GUANYLYLTRANSFERASE"/>
    <property type="match status" value="1"/>
</dbReference>
<reference evidence="11" key="1">
    <citation type="submission" date="2016-10" db="EMBL/GenBank/DDBJ databases">
        <authorList>
            <person name="Varghese N."/>
            <person name="Submissions S."/>
        </authorList>
    </citation>
    <scope>NUCLEOTIDE SEQUENCE [LARGE SCALE GENOMIC DNA]</scope>
    <source>
        <strain evidence="11">CGMCC 1.7061</strain>
    </source>
</reference>
<dbReference type="OrthoDB" id="9788394at2"/>
<feature type="binding site" evidence="8">
    <location>
        <position position="67"/>
    </location>
    <ligand>
        <name>GTP</name>
        <dbReference type="ChEBI" id="CHEBI:37565"/>
    </ligand>
</feature>
<feature type="binding site" evidence="8">
    <location>
        <begin position="8"/>
        <end position="10"/>
    </location>
    <ligand>
        <name>GTP</name>
        <dbReference type="ChEBI" id="CHEBI:37565"/>
    </ligand>
</feature>
<dbReference type="EC" id="2.7.7.77" evidence="8"/>
<dbReference type="SUPFAM" id="SSF53448">
    <property type="entry name" value="Nucleotide-diphospho-sugar transferases"/>
    <property type="match status" value="1"/>
</dbReference>
<dbReference type="EMBL" id="FOUE01000001">
    <property type="protein sequence ID" value="SFM01052.1"/>
    <property type="molecule type" value="Genomic_DNA"/>
</dbReference>
<dbReference type="InterPro" id="IPR029044">
    <property type="entry name" value="Nucleotide-diphossugar_trans"/>
</dbReference>
<feature type="binding site" evidence="8">
    <location>
        <position position="21"/>
    </location>
    <ligand>
        <name>GTP</name>
        <dbReference type="ChEBI" id="CHEBI:37565"/>
    </ligand>
</feature>
<dbReference type="AlphaFoldDB" id="A0A1I4MCG0"/>
<evidence type="ECO:0000256" key="5">
    <source>
        <dbReference type="ARBA" id="ARBA00022842"/>
    </source>
</evidence>
<keyword evidence="6 8" id="KW-0342">GTP-binding</keyword>
<keyword evidence="11" id="KW-1185">Reference proteome</keyword>
<dbReference type="GO" id="GO:0005737">
    <property type="term" value="C:cytoplasm"/>
    <property type="evidence" value="ECO:0007669"/>
    <property type="project" value="UniProtKB-SubCell"/>
</dbReference>
<feature type="domain" description="MobA-like NTP transferase" evidence="9">
    <location>
        <begin position="5"/>
        <end position="161"/>
    </location>
</feature>
<comment type="catalytic activity">
    <reaction evidence="8">
        <text>Mo-molybdopterin + GTP + H(+) = Mo-molybdopterin guanine dinucleotide + diphosphate</text>
        <dbReference type="Rhea" id="RHEA:34243"/>
        <dbReference type="ChEBI" id="CHEBI:15378"/>
        <dbReference type="ChEBI" id="CHEBI:33019"/>
        <dbReference type="ChEBI" id="CHEBI:37565"/>
        <dbReference type="ChEBI" id="CHEBI:71302"/>
        <dbReference type="ChEBI" id="CHEBI:71310"/>
        <dbReference type="EC" id="2.7.7.77"/>
    </reaction>
</comment>
<dbReference type="Pfam" id="PF12804">
    <property type="entry name" value="NTP_transf_3"/>
    <property type="match status" value="1"/>
</dbReference>
<evidence type="ECO:0000256" key="4">
    <source>
        <dbReference type="ARBA" id="ARBA00022741"/>
    </source>
</evidence>
<keyword evidence="2 8" id="KW-0808">Transferase</keyword>
<gene>
    <name evidence="8" type="primary">mobA</name>
    <name evidence="10" type="ORF">SAMN04487963_0999</name>
</gene>
<evidence type="ECO:0000313" key="10">
    <source>
        <dbReference type="EMBL" id="SFM01052.1"/>
    </source>
</evidence>
<evidence type="ECO:0000256" key="6">
    <source>
        <dbReference type="ARBA" id="ARBA00023134"/>
    </source>
</evidence>
<dbReference type="PANTHER" id="PTHR19136">
    <property type="entry name" value="MOLYBDENUM COFACTOR GUANYLYLTRANSFERASE"/>
    <property type="match status" value="1"/>
</dbReference>
<comment type="subcellular location">
    <subcellularLocation>
        <location evidence="8">Cytoplasm</location>
    </subcellularLocation>
</comment>
<feature type="binding site" evidence="8">
    <location>
        <position position="101"/>
    </location>
    <ligand>
        <name>Mg(2+)</name>
        <dbReference type="ChEBI" id="CHEBI:18420"/>
    </ligand>
</feature>
<protein>
    <recommendedName>
        <fullName evidence="8">Molybdenum cofactor guanylyltransferase</fullName>
        <shortName evidence="8">MoCo guanylyltransferase</shortName>
        <ecNumber evidence="8">2.7.7.77</ecNumber>
    </recommendedName>
    <alternativeName>
        <fullName evidence="8">GTP:molybdopterin guanylyltransferase</fullName>
    </alternativeName>
    <alternativeName>
        <fullName evidence="8">Mo-MPT guanylyltransferase</fullName>
    </alternativeName>
    <alternativeName>
        <fullName evidence="8">Molybdopterin guanylyltransferase</fullName>
    </alternativeName>
    <alternativeName>
        <fullName evidence="8">Molybdopterin-guanine dinucleotide synthase</fullName>
        <shortName evidence="8">MGD synthase</shortName>
    </alternativeName>
</protein>
<evidence type="ECO:0000256" key="8">
    <source>
        <dbReference type="HAMAP-Rule" id="MF_00316"/>
    </source>
</evidence>
<keyword evidence="3 8" id="KW-0479">Metal-binding</keyword>
<organism evidence="10 11">
    <name type="scientific">Marinobacter zhejiangensis</name>
    <dbReference type="NCBI Taxonomy" id="488535"/>
    <lineage>
        <taxon>Bacteria</taxon>
        <taxon>Pseudomonadati</taxon>
        <taxon>Pseudomonadota</taxon>
        <taxon>Gammaproteobacteria</taxon>
        <taxon>Pseudomonadales</taxon>
        <taxon>Marinobacteraceae</taxon>
        <taxon>Marinobacter</taxon>
    </lineage>
</organism>
<comment type="similarity">
    <text evidence="8">Belongs to the MobA family.</text>
</comment>
<evidence type="ECO:0000256" key="3">
    <source>
        <dbReference type="ARBA" id="ARBA00022723"/>
    </source>
</evidence>
<evidence type="ECO:0000256" key="1">
    <source>
        <dbReference type="ARBA" id="ARBA00022490"/>
    </source>
</evidence>
<comment type="caution">
    <text evidence="8">Lacks conserved residue(s) required for the propagation of feature annotation.</text>
</comment>
<dbReference type="CDD" id="cd02503">
    <property type="entry name" value="MobA"/>
    <property type="match status" value="1"/>
</dbReference>
<comment type="subunit">
    <text evidence="8">Monomer.</text>
</comment>
<comment type="domain">
    <text evidence="8">The N-terminal domain determines nucleotide recognition and specific binding, while the C-terminal domain determines the specific binding to the target protein.</text>
</comment>
<dbReference type="InterPro" id="IPR013482">
    <property type="entry name" value="Molybde_CF_guanTrfase"/>
</dbReference>
<keyword evidence="1 8" id="KW-0963">Cytoplasm</keyword>
<evidence type="ECO:0000313" key="11">
    <source>
        <dbReference type="Proteomes" id="UP000198519"/>
    </source>
</evidence>
<name>A0A1I4MCG0_9GAMM</name>
<dbReference type="HAMAP" id="MF_00316">
    <property type="entry name" value="MobA"/>
    <property type="match status" value="1"/>
</dbReference>
<sequence length="190" mass="20445">MNAIGILLAGGEARRMGGVDKGRQLWQGAPMADSIAATFRAVLPELIVSTAKPDTYYAELATQLVTDDPHFRGQGPLAGLLTAMRRAGELGYSEVLVCPCDTPRVSAGLLQHLLDGYAAGDGRPVIADVDGRVHPLHGVYPVTLAAPLERQLLAGNRRVYQFALACGAHLLDCHPFQEDFTNCNRLDDLR</sequence>
<keyword evidence="4 8" id="KW-0547">Nucleotide-binding</keyword>
<dbReference type="GO" id="GO:0061603">
    <property type="term" value="F:molybdenum cofactor guanylyltransferase activity"/>
    <property type="evidence" value="ECO:0007669"/>
    <property type="project" value="UniProtKB-EC"/>
</dbReference>
<keyword evidence="5 8" id="KW-0460">Magnesium</keyword>
<accession>A0A1I4MCG0</accession>